<dbReference type="SUPFAM" id="SSF57850">
    <property type="entry name" value="RING/U-box"/>
    <property type="match status" value="1"/>
</dbReference>
<dbReference type="Pfam" id="PF13639">
    <property type="entry name" value="zf-RING_2"/>
    <property type="match status" value="1"/>
</dbReference>
<evidence type="ECO:0000256" key="1">
    <source>
        <dbReference type="PROSITE-ProRule" id="PRU00175"/>
    </source>
</evidence>
<dbReference type="Gene3D" id="3.30.40.10">
    <property type="entry name" value="Zinc/RING finger domain, C3HC4 (zinc finger)"/>
    <property type="match status" value="1"/>
</dbReference>
<dbReference type="InterPro" id="IPR051826">
    <property type="entry name" value="E3_ubiquitin-ligase_domain"/>
</dbReference>
<accession>A0A1R2BEK4</accession>
<proteinExistence type="predicted"/>
<reference evidence="3 4" key="1">
    <citation type="submission" date="2016-11" db="EMBL/GenBank/DDBJ databases">
        <title>The macronuclear genome of Stentor coeruleus: a giant cell with tiny introns.</title>
        <authorList>
            <person name="Slabodnick M."/>
            <person name="Ruby J.G."/>
            <person name="Reiff S.B."/>
            <person name="Swart E.C."/>
            <person name="Gosai S."/>
            <person name="Prabakaran S."/>
            <person name="Witkowska E."/>
            <person name="Larue G.E."/>
            <person name="Fisher S."/>
            <person name="Freeman R.M."/>
            <person name="Gunawardena J."/>
            <person name="Chu W."/>
            <person name="Stover N.A."/>
            <person name="Gregory B.D."/>
            <person name="Nowacki M."/>
            <person name="Derisi J."/>
            <person name="Roy S.W."/>
            <person name="Marshall W.F."/>
            <person name="Sood P."/>
        </authorList>
    </citation>
    <scope>NUCLEOTIDE SEQUENCE [LARGE SCALE GENOMIC DNA]</scope>
    <source>
        <strain evidence="3">WM001</strain>
    </source>
</reference>
<comment type="caution">
    <text evidence="3">The sequence shown here is derived from an EMBL/GenBank/DDBJ whole genome shotgun (WGS) entry which is preliminary data.</text>
</comment>
<keyword evidence="4" id="KW-1185">Reference proteome</keyword>
<dbReference type="SMART" id="SM00184">
    <property type="entry name" value="RING"/>
    <property type="match status" value="1"/>
</dbReference>
<dbReference type="OrthoDB" id="439844at2759"/>
<keyword evidence="1" id="KW-0479">Metal-binding</keyword>
<dbReference type="InterPro" id="IPR013083">
    <property type="entry name" value="Znf_RING/FYVE/PHD"/>
</dbReference>
<organism evidence="3 4">
    <name type="scientific">Stentor coeruleus</name>
    <dbReference type="NCBI Taxonomy" id="5963"/>
    <lineage>
        <taxon>Eukaryota</taxon>
        <taxon>Sar</taxon>
        <taxon>Alveolata</taxon>
        <taxon>Ciliophora</taxon>
        <taxon>Postciliodesmatophora</taxon>
        <taxon>Heterotrichea</taxon>
        <taxon>Heterotrichida</taxon>
        <taxon>Stentoridae</taxon>
        <taxon>Stentor</taxon>
    </lineage>
</organism>
<evidence type="ECO:0000313" key="4">
    <source>
        <dbReference type="Proteomes" id="UP000187209"/>
    </source>
</evidence>
<dbReference type="GO" id="GO:0061630">
    <property type="term" value="F:ubiquitin protein ligase activity"/>
    <property type="evidence" value="ECO:0007669"/>
    <property type="project" value="TreeGrafter"/>
</dbReference>
<name>A0A1R2BEK4_9CILI</name>
<dbReference type="PANTHER" id="PTHR22765">
    <property type="entry name" value="RING FINGER AND PROTEASE ASSOCIATED DOMAIN-CONTAINING"/>
    <property type="match status" value="1"/>
</dbReference>
<feature type="domain" description="RING-type" evidence="2">
    <location>
        <begin position="80"/>
        <end position="119"/>
    </location>
</feature>
<dbReference type="EMBL" id="MPUH01000704">
    <property type="protein sequence ID" value="OMJ75206.1"/>
    <property type="molecule type" value="Genomic_DNA"/>
</dbReference>
<keyword evidence="1" id="KW-0862">Zinc</keyword>
<sequence length="125" mass="14276">MERNMENPTSRRHGVHPSAILIKMLVNTINNQPGLAIETTAIANLAENIAEYNIISRPHRLSAYGYSLIKEVRMKTSEDCAICKDIIEILALELPCDHKFHSDCIEKWFLSHSSCPNCRTNIDYY</sequence>
<gene>
    <name evidence="3" type="ORF">SteCoe_25719</name>
</gene>
<dbReference type="GO" id="GO:0008270">
    <property type="term" value="F:zinc ion binding"/>
    <property type="evidence" value="ECO:0007669"/>
    <property type="project" value="UniProtKB-KW"/>
</dbReference>
<dbReference type="Proteomes" id="UP000187209">
    <property type="component" value="Unassembled WGS sequence"/>
</dbReference>
<dbReference type="AlphaFoldDB" id="A0A1R2BEK4"/>
<dbReference type="InterPro" id="IPR001841">
    <property type="entry name" value="Znf_RING"/>
</dbReference>
<evidence type="ECO:0000259" key="2">
    <source>
        <dbReference type="PROSITE" id="PS50089"/>
    </source>
</evidence>
<dbReference type="PROSITE" id="PS50089">
    <property type="entry name" value="ZF_RING_2"/>
    <property type="match status" value="1"/>
</dbReference>
<keyword evidence="1" id="KW-0863">Zinc-finger</keyword>
<evidence type="ECO:0000313" key="3">
    <source>
        <dbReference type="EMBL" id="OMJ75206.1"/>
    </source>
</evidence>
<dbReference type="GO" id="GO:0006511">
    <property type="term" value="P:ubiquitin-dependent protein catabolic process"/>
    <property type="evidence" value="ECO:0007669"/>
    <property type="project" value="TreeGrafter"/>
</dbReference>
<protein>
    <recommendedName>
        <fullName evidence="2">RING-type domain-containing protein</fullName>
    </recommendedName>
</protein>